<dbReference type="EMBL" id="CAKAEH010002092">
    <property type="protein sequence ID" value="CAG9541117.1"/>
    <property type="molecule type" value="Genomic_DNA"/>
</dbReference>
<evidence type="ECO:0000313" key="2">
    <source>
        <dbReference type="EMBL" id="CAG9541117.1"/>
    </source>
</evidence>
<dbReference type="AlphaFoldDB" id="A0A8J2MHX8"/>
<sequence length="66" mass="7460">MEINDIFLAMVQALKVLSMEALKAAHLHIQIDERTICTMCGAPINNEDAACYPHSTLIFHRRCMKS</sequence>
<dbReference type="InterPro" id="IPR019453">
    <property type="entry name" value="VPS39/TGFA1_Znf"/>
</dbReference>
<keyword evidence="3" id="KW-1185">Reference proteome</keyword>
<organism evidence="2 3">
    <name type="scientific">Cercopithifilaria johnstoni</name>
    <dbReference type="NCBI Taxonomy" id="2874296"/>
    <lineage>
        <taxon>Eukaryota</taxon>
        <taxon>Metazoa</taxon>
        <taxon>Ecdysozoa</taxon>
        <taxon>Nematoda</taxon>
        <taxon>Chromadorea</taxon>
        <taxon>Rhabditida</taxon>
        <taxon>Spirurina</taxon>
        <taxon>Spiruromorpha</taxon>
        <taxon>Filarioidea</taxon>
        <taxon>Onchocercidae</taxon>
        <taxon>Cercopithifilaria</taxon>
    </lineage>
</organism>
<comment type="caution">
    <text evidence="2">The sequence shown here is derived from an EMBL/GenBank/DDBJ whole genome shotgun (WGS) entry which is preliminary data.</text>
</comment>
<protein>
    <recommendedName>
        <fullName evidence="1">Vacuolar sorting protein 39/Transforming growth factor beta receptor-associated zinc finger domain-containing protein</fullName>
    </recommendedName>
</protein>
<dbReference type="Proteomes" id="UP000746747">
    <property type="component" value="Unassembled WGS sequence"/>
</dbReference>
<name>A0A8J2MHX8_9BILA</name>
<evidence type="ECO:0000313" key="3">
    <source>
        <dbReference type="Proteomes" id="UP000746747"/>
    </source>
</evidence>
<accession>A0A8J2MHX8</accession>
<proteinExistence type="predicted"/>
<evidence type="ECO:0000259" key="1">
    <source>
        <dbReference type="Pfam" id="PF10367"/>
    </source>
</evidence>
<dbReference type="Pfam" id="PF10367">
    <property type="entry name" value="zf-Vps39_C"/>
    <property type="match status" value="1"/>
</dbReference>
<gene>
    <name evidence="2" type="ORF">CJOHNSTONI_LOCUS10569</name>
</gene>
<reference evidence="2" key="1">
    <citation type="submission" date="2021-09" db="EMBL/GenBank/DDBJ databases">
        <authorList>
            <consortium name="Pathogen Informatics"/>
        </authorList>
    </citation>
    <scope>NUCLEOTIDE SEQUENCE</scope>
</reference>
<feature type="domain" description="Vacuolar sorting protein 39/Transforming growth factor beta receptor-associated zinc finger" evidence="1">
    <location>
        <begin position="28"/>
        <end position="65"/>
    </location>
</feature>